<comment type="caution">
    <text evidence="2">The sequence shown here is derived from an EMBL/GenBank/DDBJ whole genome shotgun (WGS) entry which is preliminary data.</text>
</comment>
<dbReference type="Proteomes" id="UP000585474">
    <property type="component" value="Unassembled WGS sequence"/>
</dbReference>
<dbReference type="OrthoDB" id="1721574at2759"/>
<name>A0A7J0H5R8_9ERIC</name>
<protein>
    <recommendedName>
        <fullName evidence="1">Tf2-1-like SH3-like domain-containing protein</fullName>
    </recommendedName>
</protein>
<evidence type="ECO:0000259" key="1">
    <source>
        <dbReference type="Pfam" id="PF24626"/>
    </source>
</evidence>
<reference evidence="2 3" key="1">
    <citation type="submission" date="2019-07" db="EMBL/GenBank/DDBJ databases">
        <title>De Novo Assembly of kiwifruit Actinidia rufa.</title>
        <authorList>
            <person name="Sugita-Konishi S."/>
            <person name="Sato K."/>
            <person name="Mori E."/>
            <person name="Abe Y."/>
            <person name="Kisaki G."/>
            <person name="Hamano K."/>
            <person name="Suezawa K."/>
            <person name="Otani M."/>
            <person name="Fukuda T."/>
            <person name="Manabe T."/>
            <person name="Gomi K."/>
            <person name="Tabuchi M."/>
            <person name="Akimitsu K."/>
            <person name="Kataoka I."/>
        </authorList>
    </citation>
    <scope>NUCLEOTIDE SEQUENCE [LARGE SCALE GENOMIC DNA]</scope>
    <source>
        <strain evidence="3">cv. Fuchu</strain>
    </source>
</reference>
<dbReference type="AlphaFoldDB" id="A0A7J0H5R8"/>
<evidence type="ECO:0000313" key="3">
    <source>
        <dbReference type="Proteomes" id="UP000585474"/>
    </source>
</evidence>
<dbReference type="EMBL" id="BJWL01000027">
    <property type="protein sequence ID" value="GFZ18447.1"/>
    <property type="molecule type" value="Genomic_DNA"/>
</dbReference>
<sequence length="123" mass="14176">MVYLRKERFPTGSYNKLRQRKLGPCRIIKKLGPNACQVELPQGFSINLVFNISDLYAYYGDENNESLKLEELSAILANTHQEIIDVEEPIHNIWSIGRAKHMLKMHGFQPKSSRNLMKGFGKI</sequence>
<proteinExistence type="predicted"/>
<evidence type="ECO:0000313" key="2">
    <source>
        <dbReference type="EMBL" id="GFZ18447.1"/>
    </source>
</evidence>
<dbReference type="InterPro" id="IPR056924">
    <property type="entry name" value="SH3_Tf2-1"/>
</dbReference>
<keyword evidence="3" id="KW-1185">Reference proteome</keyword>
<organism evidence="2 3">
    <name type="scientific">Actinidia rufa</name>
    <dbReference type="NCBI Taxonomy" id="165716"/>
    <lineage>
        <taxon>Eukaryota</taxon>
        <taxon>Viridiplantae</taxon>
        <taxon>Streptophyta</taxon>
        <taxon>Embryophyta</taxon>
        <taxon>Tracheophyta</taxon>
        <taxon>Spermatophyta</taxon>
        <taxon>Magnoliopsida</taxon>
        <taxon>eudicotyledons</taxon>
        <taxon>Gunneridae</taxon>
        <taxon>Pentapetalae</taxon>
        <taxon>asterids</taxon>
        <taxon>Ericales</taxon>
        <taxon>Actinidiaceae</taxon>
        <taxon>Actinidia</taxon>
    </lineage>
</organism>
<accession>A0A7J0H5R8</accession>
<feature type="domain" description="Tf2-1-like SH3-like" evidence="1">
    <location>
        <begin position="1"/>
        <end position="58"/>
    </location>
</feature>
<dbReference type="Pfam" id="PF24626">
    <property type="entry name" value="SH3_Tf2-1"/>
    <property type="match status" value="1"/>
</dbReference>
<gene>
    <name evidence="2" type="ORF">Acr_27g0001860</name>
</gene>